<sequence>MSCLIIKEFFFTRSGCSLNHQKIMQTELYKHFSPWFQPLVSPFTKEVKGLEVLARSNKKLHTETVISGMELSGEIIHLTRKMLIDTAFFLSEFSHFLPNGFCIGVNISVADIFNPNFENDCISFLRKFSPRKIRLVLELTERYPYPLNDNVLRKFERLKQIGVELAIDDFGTRYATHSYVMCIPVDQVKIPGFFIHQLHTNKKSEKIIDNILSLAKEIGIDVIAEGIETEAQEIIMASKNVNLLQGYLYSPPIPPEIFVQKYFTGNTERTPL</sequence>
<dbReference type="InterPro" id="IPR001633">
    <property type="entry name" value="EAL_dom"/>
</dbReference>
<dbReference type="PROSITE" id="PS50883">
    <property type="entry name" value="EAL"/>
    <property type="match status" value="1"/>
</dbReference>
<feature type="domain" description="EAL" evidence="1">
    <location>
        <begin position="13"/>
        <end position="266"/>
    </location>
</feature>
<name>A0A979GJL3_ECOSE</name>
<evidence type="ECO:0000313" key="3">
    <source>
        <dbReference type="Proteomes" id="UP000008199"/>
    </source>
</evidence>
<accession>A0A979GJL3</accession>
<reference evidence="2 3" key="1">
    <citation type="journal article" date="2008" name="DNA Res.">
        <title>Complete genome sequence and comparative analysis of the wild-type commensal Escherichia coli strain SE11 isolated from a healthy adult.</title>
        <authorList>
            <person name="Oshima K."/>
            <person name="Toh H."/>
            <person name="Ogura Y."/>
            <person name="Sasamoto H."/>
            <person name="Morita H."/>
            <person name="Park S.-H."/>
            <person name="Ooka T."/>
            <person name="Iyoda S."/>
            <person name="Taylor T.D."/>
            <person name="Hayashi T."/>
            <person name="Itoh K."/>
            <person name="Hattori M."/>
        </authorList>
    </citation>
    <scope>NUCLEOTIDE SEQUENCE [LARGE SCALE GENOMIC DNA]</scope>
    <source>
        <strain evidence="2 3">SE11</strain>
    </source>
</reference>
<dbReference type="Pfam" id="PF00563">
    <property type="entry name" value="EAL"/>
    <property type="match status" value="1"/>
</dbReference>
<proteinExistence type="predicted"/>
<dbReference type="Proteomes" id="UP000008199">
    <property type="component" value="Plasmid pSE11-3"/>
</dbReference>
<keyword evidence="2" id="KW-0614">Plasmid</keyword>
<dbReference type="GO" id="GO:0071111">
    <property type="term" value="F:cyclic-guanylate-specific phosphodiesterase activity"/>
    <property type="evidence" value="ECO:0007669"/>
    <property type="project" value="InterPro"/>
</dbReference>
<protein>
    <recommendedName>
        <fullName evidence="1">EAL domain-containing protein</fullName>
    </recommendedName>
</protein>
<dbReference type="SUPFAM" id="SSF141868">
    <property type="entry name" value="EAL domain-like"/>
    <property type="match status" value="1"/>
</dbReference>
<dbReference type="PANTHER" id="PTHR33121:SF80">
    <property type="entry name" value="CYCLIC DI-GMP PHOSPHODIESTERASE PDEL"/>
    <property type="match status" value="1"/>
</dbReference>
<geneLocation type="plasmid" evidence="2 3">
    <name>pSE11-3</name>
</geneLocation>
<gene>
    <name evidence="2" type="ordered locus">ECSE_P3-0059</name>
</gene>
<organism evidence="2 3">
    <name type="scientific">Escherichia coli (strain SE11)</name>
    <dbReference type="NCBI Taxonomy" id="409438"/>
    <lineage>
        <taxon>Bacteria</taxon>
        <taxon>Pseudomonadati</taxon>
        <taxon>Pseudomonadota</taxon>
        <taxon>Gammaproteobacteria</taxon>
        <taxon>Enterobacterales</taxon>
        <taxon>Enterobacteriaceae</taxon>
        <taxon>Escherichia</taxon>
    </lineage>
</organism>
<dbReference type="EMBL" id="AP009243">
    <property type="protein sequence ID" value="BAG80498.1"/>
    <property type="molecule type" value="Genomic_DNA"/>
</dbReference>
<dbReference type="SMART" id="SM00052">
    <property type="entry name" value="EAL"/>
    <property type="match status" value="1"/>
</dbReference>
<dbReference type="AlphaFoldDB" id="A0A979GJL3"/>
<dbReference type="CDD" id="cd01948">
    <property type="entry name" value="EAL"/>
    <property type="match status" value="1"/>
</dbReference>
<dbReference type="InterPro" id="IPR035919">
    <property type="entry name" value="EAL_sf"/>
</dbReference>
<dbReference type="KEGG" id="ecy:ECSE_P3-0059"/>
<dbReference type="Gene3D" id="3.20.20.450">
    <property type="entry name" value="EAL domain"/>
    <property type="match status" value="1"/>
</dbReference>
<dbReference type="PANTHER" id="PTHR33121">
    <property type="entry name" value="CYCLIC DI-GMP PHOSPHODIESTERASE PDEF"/>
    <property type="match status" value="1"/>
</dbReference>
<evidence type="ECO:0000259" key="1">
    <source>
        <dbReference type="PROSITE" id="PS50883"/>
    </source>
</evidence>
<evidence type="ECO:0000313" key="2">
    <source>
        <dbReference type="EMBL" id="BAG80498.1"/>
    </source>
</evidence>
<dbReference type="InterPro" id="IPR050706">
    <property type="entry name" value="Cyclic-di-GMP_PDE-like"/>
</dbReference>